<evidence type="ECO:0000313" key="5">
    <source>
        <dbReference type="Proteomes" id="UP000036325"/>
    </source>
</evidence>
<dbReference type="PANTHER" id="PTHR43800">
    <property type="entry name" value="PEPTIDYL-LYSINE N-ACETYLTRANSFERASE YJAB"/>
    <property type="match status" value="1"/>
</dbReference>
<dbReference type="SUPFAM" id="SSF55729">
    <property type="entry name" value="Acyl-CoA N-acyltransferases (Nat)"/>
    <property type="match status" value="1"/>
</dbReference>
<dbReference type="OrthoDB" id="9789605at2"/>
<dbReference type="PATRIC" id="fig|1608994.3.peg.1124"/>
<accession>A0A0J6J2B3</accession>
<dbReference type="Pfam" id="PF13673">
    <property type="entry name" value="Acetyltransf_10"/>
    <property type="match status" value="1"/>
</dbReference>
<keyword evidence="2" id="KW-0012">Acyltransferase</keyword>
<keyword evidence="1 4" id="KW-0808">Transferase</keyword>
<dbReference type="EMBL" id="JYLF01000001">
    <property type="protein sequence ID" value="KMN15703.1"/>
    <property type="molecule type" value="Genomic_DNA"/>
</dbReference>
<dbReference type="CDD" id="cd04301">
    <property type="entry name" value="NAT_SF"/>
    <property type="match status" value="1"/>
</dbReference>
<evidence type="ECO:0000256" key="1">
    <source>
        <dbReference type="ARBA" id="ARBA00022679"/>
    </source>
</evidence>
<feature type="domain" description="N-acetyltransferase" evidence="3">
    <location>
        <begin position="5"/>
        <end position="153"/>
    </location>
</feature>
<dbReference type="GO" id="GO:0016747">
    <property type="term" value="F:acyltransferase activity, transferring groups other than amino-acyl groups"/>
    <property type="evidence" value="ECO:0007669"/>
    <property type="project" value="InterPro"/>
</dbReference>
<proteinExistence type="predicted"/>
<dbReference type="Proteomes" id="UP000036325">
    <property type="component" value="Unassembled WGS sequence"/>
</dbReference>
<sequence length="161" mass="18470">MGRVWVVETPQHNDLKELCQVWDDSVRATHDFLPNRYIQELRELVEHSYLKAVTLICCKDPLTRRIAGFAGIHADKVEMLFIDPEYRGLGVGNSLLRHAINHLHAVQLDVNEQNLQAIGFYFKQGFEVIGRSEKDGMGEPYPLLHLRYKRTTPAQGKCSRA</sequence>
<protein>
    <submittedName>
        <fullName evidence="4">Acetyltransferase</fullName>
    </submittedName>
</protein>
<dbReference type="STRING" id="1608994.TU86_02745"/>
<comment type="caution">
    <text evidence="4">The sequence shown here is derived from an EMBL/GenBank/DDBJ whole genome shotgun (WGS) entry which is preliminary data.</text>
</comment>
<gene>
    <name evidence="4" type="ORF">TU86_02745</name>
</gene>
<evidence type="ECO:0000256" key="2">
    <source>
        <dbReference type="ARBA" id="ARBA00023315"/>
    </source>
</evidence>
<organism evidence="4 5">
    <name type="scientific">Pseudomonas weihenstephanensis</name>
    <dbReference type="NCBI Taxonomy" id="1608994"/>
    <lineage>
        <taxon>Bacteria</taxon>
        <taxon>Pseudomonadati</taxon>
        <taxon>Pseudomonadota</taxon>
        <taxon>Gammaproteobacteria</taxon>
        <taxon>Pseudomonadales</taxon>
        <taxon>Pseudomonadaceae</taxon>
        <taxon>Pseudomonas</taxon>
    </lineage>
</organism>
<evidence type="ECO:0000259" key="3">
    <source>
        <dbReference type="PROSITE" id="PS51186"/>
    </source>
</evidence>
<dbReference type="InterPro" id="IPR016181">
    <property type="entry name" value="Acyl_CoA_acyltransferase"/>
</dbReference>
<dbReference type="AlphaFoldDB" id="A0A0J6J2B3"/>
<dbReference type="NCBIfam" id="NF007807">
    <property type="entry name" value="PRK10514.1"/>
    <property type="match status" value="1"/>
</dbReference>
<dbReference type="Gene3D" id="3.40.630.30">
    <property type="match status" value="1"/>
</dbReference>
<reference evidence="4 5" key="1">
    <citation type="submission" date="2015-02" db="EMBL/GenBank/DDBJ databases">
        <title>Pseudomonas helleri sp. nov. and Pseudomonas weihenstephanensis sp. nov., isolated from raw cows milk.</title>
        <authorList>
            <person name="von Neubeck M."/>
            <person name="Huptas C."/>
            <person name="Wenning M."/>
            <person name="Scherer S."/>
        </authorList>
    </citation>
    <scope>NUCLEOTIDE SEQUENCE [LARGE SCALE GENOMIC DNA]</scope>
    <source>
        <strain evidence="4 5">DSM 29166</strain>
    </source>
</reference>
<dbReference type="InterPro" id="IPR000182">
    <property type="entry name" value="GNAT_dom"/>
</dbReference>
<evidence type="ECO:0000313" key="4">
    <source>
        <dbReference type="EMBL" id="KMN15703.1"/>
    </source>
</evidence>
<dbReference type="PANTHER" id="PTHR43800:SF1">
    <property type="entry name" value="PEPTIDYL-LYSINE N-ACETYLTRANSFERASE YJAB"/>
    <property type="match status" value="1"/>
</dbReference>
<accession>A0A0J6ITT4</accession>
<name>A0A0J6J2B3_9PSED</name>
<dbReference type="RefSeq" id="WP_048362759.1">
    <property type="nucleotide sequence ID" value="NZ_JAAEBV010000001.1"/>
</dbReference>
<dbReference type="PROSITE" id="PS51186">
    <property type="entry name" value="GNAT"/>
    <property type="match status" value="1"/>
</dbReference>